<comment type="caution">
    <text evidence="2">The sequence shown here is derived from an EMBL/GenBank/DDBJ whole genome shotgun (WGS) entry which is preliminary data.</text>
</comment>
<name>A0A8S3ZJX4_9EUPU</name>
<evidence type="ECO:0000313" key="3">
    <source>
        <dbReference type="Proteomes" id="UP000678393"/>
    </source>
</evidence>
<gene>
    <name evidence="2" type="ORF">CUNI_LOCUS13623</name>
</gene>
<proteinExistence type="predicted"/>
<dbReference type="Proteomes" id="UP000678393">
    <property type="component" value="Unassembled WGS sequence"/>
</dbReference>
<feature type="chain" id="PRO_5035844230" evidence="1">
    <location>
        <begin position="25"/>
        <end position="70"/>
    </location>
</feature>
<evidence type="ECO:0000313" key="2">
    <source>
        <dbReference type="EMBL" id="CAG5128065.1"/>
    </source>
</evidence>
<reference evidence="2" key="1">
    <citation type="submission" date="2021-04" db="EMBL/GenBank/DDBJ databases">
        <authorList>
            <consortium name="Molecular Ecology Group"/>
        </authorList>
    </citation>
    <scope>NUCLEOTIDE SEQUENCE</scope>
</reference>
<evidence type="ECO:0000256" key="1">
    <source>
        <dbReference type="SAM" id="SignalP"/>
    </source>
</evidence>
<feature type="non-terminal residue" evidence="2">
    <location>
        <position position="70"/>
    </location>
</feature>
<dbReference type="EMBL" id="CAJHNH020002910">
    <property type="protein sequence ID" value="CAG5128065.1"/>
    <property type="molecule type" value="Genomic_DNA"/>
</dbReference>
<keyword evidence="3" id="KW-1185">Reference proteome</keyword>
<dbReference type="AlphaFoldDB" id="A0A8S3ZJX4"/>
<feature type="signal peptide" evidence="1">
    <location>
        <begin position="1"/>
        <end position="24"/>
    </location>
</feature>
<organism evidence="2 3">
    <name type="scientific">Candidula unifasciata</name>
    <dbReference type="NCBI Taxonomy" id="100452"/>
    <lineage>
        <taxon>Eukaryota</taxon>
        <taxon>Metazoa</taxon>
        <taxon>Spiralia</taxon>
        <taxon>Lophotrochozoa</taxon>
        <taxon>Mollusca</taxon>
        <taxon>Gastropoda</taxon>
        <taxon>Heterobranchia</taxon>
        <taxon>Euthyneura</taxon>
        <taxon>Panpulmonata</taxon>
        <taxon>Eupulmonata</taxon>
        <taxon>Stylommatophora</taxon>
        <taxon>Helicina</taxon>
        <taxon>Helicoidea</taxon>
        <taxon>Geomitridae</taxon>
        <taxon>Candidula</taxon>
    </lineage>
</organism>
<sequence>EDNYKMISTKFILAIACLFTSVMCEDSYHELEAKVFLKNYDNEAWELFHQYKLAQWQIKTNNSLENELQL</sequence>
<protein>
    <submittedName>
        <fullName evidence="2">Uncharacterized protein</fullName>
    </submittedName>
</protein>
<feature type="non-terminal residue" evidence="2">
    <location>
        <position position="1"/>
    </location>
</feature>
<accession>A0A8S3ZJX4</accession>
<keyword evidence="1" id="KW-0732">Signal</keyword>